<name>A0A1Q9AHW6_9HYPH</name>
<reference evidence="1 2" key="1">
    <citation type="submission" date="2016-09" db="EMBL/GenBank/DDBJ databases">
        <title>Rhizobium sp. nov., a novel species isolated from the rice rhizosphere.</title>
        <authorList>
            <person name="Zhao J."/>
            <person name="Zhang X."/>
        </authorList>
    </citation>
    <scope>NUCLEOTIDE SEQUENCE [LARGE SCALE GENOMIC DNA]</scope>
    <source>
        <strain evidence="1 2">MH17</strain>
    </source>
</reference>
<dbReference type="Proteomes" id="UP000186143">
    <property type="component" value="Unassembled WGS sequence"/>
</dbReference>
<evidence type="ECO:0000313" key="2">
    <source>
        <dbReference type="Proteomes" id="UP000186143"/>
    </source>
</evidence>
<dbReference type="STRING" id="1672749.BJF92_13650"/>
<accession>A0A1Q9AHW6</accession>
<evidence type="ECO:0000313" key="1">
    <source>
        <dbReference type="EMBL" id="OLP54849.1"/>
    </source>
</evidence>
<dbReference type="EMBL" id="MKIO01000031">
    <property type="protein sequence ID" value="OLP54849.1"/>
    <property type="molecule type" value="Genomic_DNA"/>
</dbReference>
<dbReference type="OrthoDB" id="9991648at2"/>
<dbReference type="AlphaFoldDB" id="A0A1Q9AHW6"/>
<sequence>MKTATQNFVVSANGSVFGVYAGPDRNAALLAYVHDAGYTSVENAAAALEKSVEEFVDGTKVEPLAPLFARIEIVNAAVVIDENPHVAFDIAVDGNVVHSTLEWLDADRRGLVANDCHLDVSNDYLDAVEAALGDDGELYDQTSDDARSGVLGDIAHIVWEKLVAVVRELKKSAPEAA</sequence>
<comment type="caution">
    <text evidence="1">The sequence shown here is derived from an EMBL/GenBank/DDBJ whole genome shotgun (WGS) entry which is preliminary data.</text>
</comment>
<proteinExistence type="predicted"/>
<dbReference type="RefSeq" id="WP_075635408.1">
    <property type="nucleotide sequence ID" value="NZ_MKIO01000031.1"/>
</dbReference>
<organism evidence="1 2">
    <name type="scientific">Xaviernesmea rhizosphaerae</name>
    <dbReference type="NCBI Taxonomy" id="1672749"/>
    <lineage>
        <taxon>Bacteria</taxon>
        <taxon>Pseudomonadati</taxon>
        <taxon>Pseudomonadota</taxon>
        <taxon>Alphaproteobacteria</taxon>
        <taxon>Hyphomicrobiales</taxon>
        <taxon>Rhizobiaceae</taxon>
        <taxon>Rhizobium/Agrobacterium group</taxon>
        <taxon>Xaviernesmea</taxon>
    </lineage>
</organism>
<protein>
    <submittedName>
        <fullName evidence="1">Uncharacterized protein</fullName>
    </submittedName>
</protein>
<gene>
    <name evidence="1" type="ORF">BJF92_13650</name>
</gene>